<dbReference type="PANTHER" id="PTHR43664">
    <property type="entry name" value="MONOAMINE OXIDASE-RELATED"/>
    <property type="match status" value="1"/>
</dbReference>
<keyword evidence="3" id="KW-1185">Reference proteome</keyword>
<reference evidence="2 3" key="1">
    <citation type="submission" date="2018-06" db="EMBL/GenBank/DDBJ databases">
        <title>Genomic Encyclopedia of Type Strains, Phase IV (KMG-IV): sequencing the most valuable type-strain genomes for metagenomic binning, comparative biology and taxonomic classification.</title>
        <authorList>
            <person name="Goeker M."/>
        </authorList>
    </citation>
    <scope>NUCLEOTIDE SEQUENCE [LARGE SCALE GENOMIC DNA]</scope>
    <source>
        <strain evidence="2 3">DSM 25619</strain>
    </source>
</reference>
<name>A0A366DZZ9_9HYPH</name>
<dbReference type="Proteomes" id="UP000252893">
    <property type="component" value="Unassembled WGS sequence"/>
</dbReference>
<dbReference type="SUPFAM" id="SSF54637">
    <property type="entry name" value="Thioesterase/thiol ester dehydrase-isomerase"/>
    <property type="match status" value="1"/>
</dbReference>
<evidence type="ECO:0000259" key="1">
    <source>
        <dbReference type="Pfam" id="PF01575"/>
    </source>
</evidence>
<proteinExistence type="predicted"/>
<protein>
    <submittedName>
        <fullName evidence="2">Acyl dehydratase</fullName>
    </submittedName>
</protein>
<accession>A0A366DZZ9</accession>
<dbReference type="AlphaFoldDB" id="A0A366DZZ9"/>
<dbReference type="EMBL" id="QNRH01000004">
    <property type="protein sequence ID" value="RBO94788.1"/>
    <property type="molecule type" value="Genomic_DNA"/>
</dbReference>
<evidence type="ECO:0000313" key="3">
    <source>
        <dbReference type="Proteomes" id="UP000252893"/>
    </source>
</evidence>
<gene>
    <name evidence="2" type="ORF">DFR47_104147</name>
</gene>
<sequence>MHQSRHHFTYHDFTVGESMPLGSKEVTAEEVIAFASEFDPQPFHLSEEAGKATILGGLAASGWHTCAMLMRMMADSYIRNSDSQGAPGLEYVKWLKPVLAGDTLSATSTVLEKRVSRSQPALGIIRMNHKITNQHNIPVCEAQGSIFMRVDTQEA</sequence>
<dbReference type="InterPro" id="IPR052342">
    <property type="entry name" value="MCH/BMMD"/>
</dbReference>
<dbReference type="PANTHER" id="PTHR43664:SF1">
    <property type="entry name" value="BETA-METHYLMALYL-COA DEHYDRATASE"/>
    <property type="match status" value="1"/>
</dbReference>
<evidence type="ECO:0000313" key="2">
    <source>
        <dbReference type="EMBL" id="RBO94788.1"/>
    </source>
</evidence>
<dbReference type="CDD" id="cd03454">
    <property type="entry name" value="YdeM"/>
    <property type="match status" value="1"/>
</dbReference>
<dbReference type="Gene3D" id="3.10.129.10">
    <property type="entry name" value="Hotdog Thioesterase"/>
    <property type="match status" value="1"/>
</dbReference>
<dbReference type="Pfam" id="PF01575">
    <property type="entry name" value="MaoC_dehydratas"/>
    <property type="match status" value="1"/>
</dbReference>
<feature type="domain" description="MaoC-like" evidence="1">
    <location>
        <begin position="23"/>
        <end position="120"/>
    </location>
</feature>
<comment type="caution">
    <text evidence="2">The sequence shown here is derived from an EMBL/GenBank/DDBJ whole genome shotgun (WGS) entry which is preliminary data.</text>
</comment>
<dbReference type="InterPro" id="IPR002539">
    <property type="entry name" value="MaoC-like_dom"/>
</dbReference>
<dbReference type="InterPro" id="IPR029069">
    <property type="entry name" value="HotDog_dom_sf"/>
</dbReference>
<organism evidence="2 3">
    <name type="scientific">Pseudochrobactrum asaccharolyticum</name>
    <dbReference type="NCBI Taxonomy" id="354351"/>
    <lineage>
        <taxon>Bacteria</taxon>
        <taxon>Pseudomonadati</taxon>
        <taxon>Pseudomonadota</taxon>
        <taxon>Alphaproteobacteria</taxon>
        <taxon>Hyphomicrobiales</taxon>
        <taxon>Brucellaceae</taxon>
        <taxon>Pseudochrobactrum</taxon>
    </lineage>
</organism>